<feature type="transmembrane region" description="Helical" evidence="1">
    <location>
        <begin position="37"/>
        <end position="55"/>
    </location>
</feature>
<accession>A0A915CSP0</accession>
<dbReference type="Proteomes" id="UP000887574">
    <property type="component" value="Unplaced"/>
</dbReference>
<feature type="transmembrane region" description="Helical" evidence="1">
    <location>
        <begin position="93"/>
        <end position="116"/>
    </location>
</feature>
<keyword evidence="1" id="KW-0472">Membrane</keyword>
<feature type="transmembrane region" description="Helical" evidence="1">
    <location>
        <begin position="67"/>
        <end position="87"/>
    </location>
</feature>
<organism evidence="2 3">
    <name type="scientific">Ditylenchus dipsaci</name>
    <dbReference type="NCBI Taxonomy" id="166011"/>
    <lineage>
        <taxon>Eukaryota</taxon>
        <taxon>Metazoa</taxon>
        <taxon>Ecdysozoa</taxon>
        <taxon>Nematoda</taxon>
        <taxon>Chromadorea</taxon>
        <taxon>Rhabditida</taxon>
        <taxon>Tylenchina</taxon>
        <taxon>Tylenchomorpha</taxon>
        <taxon>Sphaerularioidea</taxon>
        <taxon>Anguinidae</taxon>
        <taxon>Anguininae</taxon>
        <taxon>Ditylenchus</taxon>
    </lineage>
</organism>
<sequence>MIKKNYVLKSLGVSCLAVAGGSGLAFALLSFPISAPVSAVEIVGGCAAAIGQADVQVVNKKFVMKALGATCVAMAASGGFAFMLLSLTVSAPVVAITIIGGGTTLCLGGIAVGACLKK</sequence>
<dbReference type="AlphaFoldDB" id="A0A915CSP0"/>
<proteinExistence type="predicted"/>
<evidence type="ECO:0000313" key="2">
    <source>
        <dbReference type="Proteomes" id="UP000887574"/>
    </source>
</evidence>
<name>A0A915CSP0_9BILA</name>
<reference evidence="3" key="1">
    <citation type="submission" date="2022-11" db="UniProtKB">
        <authorList>
            <consortium name="WormBaseParasite"/>
        </authorList>
    </citation>
    <scope>IDENTIFICATION</scope>
</reference>
<evidence type="ECO:0000313" key="3">
    <source>
        <dbReference type="WBParaSite" id="jg12196"/>
    </source>
</evidence>
<keyword evidence="1" id="KW-0812">Transmembrane</keyword>
<keyword evidence="1" id="KW-1133">Transmembrane helix</keyword>
<dbReference type="WBParaSite" id="jg12196">
    <property type="protein sequence ID" value="jg12196"/>
    <property type="gene ID" value="jg12196"/>
</dbReference>
<protein>
    <submittedName>
        <fullName evidence="3">Uncharacterized protein</fullName>
    </submittedName>
</protein>
<keyword evidence="2" id="KW-1185">Reference proteome</keyword>
<evidence type="ECO:0000256" key="1">
    <source>
        <dbReference type="SAM" id="Phobius"/>
    </source>
</evidence>